<proteinExistence type="predicted"/>
<evidence type="ECO:0000259" key="1">
    <source>
        <dbReference type="Pfam" id="PF01872"/>
    </source>
</evidence>
<evidence type="ECO:0000313" key="2">
    <source>
        <dbReference type="EMBL" id="MBE7323512.1"/>
    </source>
</evidence>
<sequence>MRKVTYSMSTSLDGYMEDPDGNFAWGVPDDDVFDAHLDDLRETGVHLMGRRLYETMLYWEREEDDPGWSEAEREWAARWSALPKVVFSSTLREVSGNARLATGSLAEEIARLREAPERGVIAVGGTDLAGQAAHLGLLDEYRVTVHPVLVGGGRSYFPLGTGQVDLELVSTRTFGSGVVNLRHRVRR</sequence>
<comment type="caution">
    <text evidence="2">The sequence shown here is derived from an EMBL/GenBank/DDBJ whole genome shotgun (WGS) entry which is preliminary data.</text>
</comment>
<dbReference type="RefSeq" id="WP_193636844.1">
    <property type="nucleotide sequence ID" value="NZ_JADCSA010000002.1"/>
</dbReference>
<evidence type="ECO:0000313" key="3">
    <source>
        <dbReference type="Proteomes" id="UP000756387"/>
    </source>
</evidence>
<dbReference type="PANTHER" id="PTHR38011:SF11">
    <property type="entry name" value="2,5-DIAMINO-6-RIBOSYLAMINO-4(3H)-PYRIMIDINONE 5'-PHOSPHATE REDUCTASE"/>
    <property type="match status" value="1"/>
</dbReference>
<organism evidence="2 3">
    <name type="scientific">Nocardioides malaquae</name>
    <dbReference type="NCBI Taxonomy" id="2773426"/>
    <lineage>
        <taxon>Bacteria</taxon>
        <taxon>Bacillati</taxon>
        <taxon>Actinomycetota</taxon>
        <taxon>Actinomycetes</taxon>
        <taxon>Propionibacteriales</taxon>
        <taxon>Nocardioidaceae</taxon>
        <taxon>Nocardioides</taxon>
    </lineage>
</organism>
<dbReference type="SUPFAM" id="SSF53597">
    <property type="entry name" value="Dihydrofolate reductase-like"/>
    <property type="match status" value="1"/>
</dbReference>
<dbReference type="Gene3D" id="3.40.430.10">
    <property type="entry name" value="Dihydrofolate Reductase, subunit A"/>
    <property type="match status" value="1"/>
</dbReference>
<keyword evidence="3" id="KW-1185">Reference proteome</keyword>
<dbReference type="Pfam" id="PF01872">
    <property type="entry name" value="RibD_C"/>
    <property type="match status" value="1"/>
</dbReference>
<gene>
    <name evidence="2" type="ORF">IEQ44_02440</name>
</gene>
<feature type="domain" description="Bacterial bifunctional deaminase-reductase C-terminal" evidence="1">
    <location>
        <begin position="2"/>
        <end position="179"/>
    </location>
</feature>
<name>A0ABR9RPP1_9ACTN</name>
<accession>A0ABR9RPP1</accession>
<dbReference type="PANTHER" id="PTHR38011">
    <property type="entry name" value="DIHYDROFOLATE REDUCTASE FAMILY PROTEIN (AFU_ORTHOLOGUE AFUA_8G06820)"/>
    <property type="match status" value="1"/>
</dbReference>
<dbReference type="InterPro" id="IPR024072">
    <property type="entry name" value="DHFR-like_dom_sf"/>
</dbReference>
<dbReference type="EMBL" id="JADCSA010000002">
    <property type="protein sequence ID" value="MBE7323512.1"/>
    <property type="molecule type" value="Genomic_DNA"/>
</dbReference>
<dbReference type="InterPro" id="IPR050765">
    <property type="entry name" value="Riboflavin_Biosynth_HTPR"/>
</dbReference>
<reference evidence="2 3" key="1">
    <citation type="submission" date="2020-10" db="EMBL/GenBank/DDBJ databases">
        <title>Nocardioides sp. isolated from sludge.</title>
        <authorList>
            <person name="Zhang X."/>
        </authorList>
    </citation>
    <scope>NUCLEOTIDE SEQUENCE [LARGE SCALE GENOMIC DNA]</scope>
    <source>
        <strain evidence="2 3">Y6</strain>
    </source>
</reference>
<dbReference type="InterPro" id="IPR002734">
    <property type="entry name" value="RibDG_C"/>
</dbReference>
<protein>
    <submittedName>
        <fullName evidence="2">Dihydrofolate reductase</fullName>
    </submittedName>
</protein>
<dbReference type="Proteomes" id="UP000756387">
    <property type="component" value="Unassembled WGS sequence"/>
</dbReference>